<name>A0A2K5ARE4_9ARCH</name>
<dbReference type="AlphaFoldDB" id="A0A2K5ARE4"/>
<organism evidence="1 2">
    <name type="scientific">Candidatus Nitrosocaldus cavascurensis</name>
    <dbReference type="NCBI Taxonomy" id="2058097"/>
    <lineage>
        <taxon>Archaea</taxon>
        <taxon>Nitrososphaerota</taxon>
        <taxon>Nitrososphaeria</taxon>
        <taxon>Candidatus Nitrosocaldales</taxon>
        <taxon>Candidatus Nitrosocaldaceae</taxon>
        <taxon>Candidatus Nitrosocaldus</taxon>
    </lineage>
</organism>
<evidence type="ECO:0008006" key="3">
    <source>
        <dbReference type="Google" id="ProtNLM"/>
    </source>
</evidence>
<sequence>MSVKRYKKSKAIWCNDCDIVFDTLQVAEEHAEQTGHTIKVIEFITDRE</sequence>
<reference evidence="2" key="1">
    <citation type="submission" date="2018-01" db="EMBL/GenBank/DDBJ databases">
        <authorList>
            <person name="Kerou L M."/>
        </authorList>
    </citation>
    <scope>NUCLEOTIDE SEQUENCE [LARGE SCALE GENOMIC DNA]</scope>
    <source>
        <strain evidence="2">SCU2</strain>
    </source>
</reference>
<dbReference type="Proteomes" id="UP000236248">
    <property type="component" value="Chromosome NCAV"/>
</dbReference>
<dbReference type="RefSeq" id="WP_158648714.1">
    <property type="nucleotide sequence ID" value="NZ_LT981265.1"/>
</dbReference>
<dbReference type="KEGG" id="ncv:NCAV_0992"/>
<protein>
    <recommendedName>
        <fullName evidence="3">C2H2-type domain-containing protein</fullName>
    </recommendedName>
</protein>
<proteinExistence type="predicted"/>
<evidence type="ECO:0000313" key="1">
    <source>
        <dbReference type="EMBL" id="SPC34169.1"/>
    </source>
</evidence>
<dbReference type="EMBL" id="LT981265">
    <property type="protein sequence ID" value="SPC34169.1"/>
    <property type="molecule type" value="Genomic_DNA"/>
</dbReference>
<dbReference type="GeneID" id="55636286"/>
<gene>
    <name evidence="1" type="ORF">NCAV_0992</name>
</gene>
<evidence type="ECO:0000313" key="2">
    <source>
        <dbReference type="Proteomes" id="UP000236248"/>
    </source>
</evidence>
<keyword evidence="2" id="KW-1185">Reference proteome</keyword>
<accession>A0A2K5ARE4</accession>